<dbReference type="EMBL" id="JAGGLB010000002">
    <property type="protein sequence ID" value="MBP1989279.1"/>
    <property type="molecule type" value="Genomic_DNA"/>
</dbReference>
<dbReference type="RefSeq" id="WP_209970104.1">
    <property type="nucleotide sequence ID" value="NZ_JAGGLB010000002.1"/>
</dbReference>
<dbReference type="Gene3D" id="3.40.50.150">
    <property type="entry name" value="Vaccinia Virus protein VP39"/>
    <property type="match status" value="1"/>
</dbReference>
<evidence type="ECO:0000313" key="1">
    <source>
        <dbReference type="EMBL" id="MBP1989279.1"/>
    </source>
</evidence>
<evidence type="ECO:0000313" key="2">
    <source>
        <dbReference type="Proteomes" id="UP001519287"/>
    </source>
</evidence>
<organism evidence="1 2">
    <name type="scientific">Paenibacillus eucommiae</name>
    <dbReference type="NCBI Taxonomy" id="1355755"/>
    <lineage>
        <taxon>Bacteria</taxon>
        <taxon>Bacillati</taxon>
        <taxon>Bacillota</taxon>
        <taxon>Bacilli</taxon>
        <taxon>Bacillales</taxon>
        <taxon>Paenibacillaceae</taxon>
        <taxon>Paenibacillus</taxon>
    </lineage>
</organism>
<comment type="caution">
    <text evidence="1">The sequence shown here is derived from an EMBL/GenBank/DDBJ whole genome shotgun (WGS) entry which is preliminary data.</text>
</comment>
<dbReference type="InterPro" id="IPR029063">
    <property type="entry name" value="SAM-dependent_MTases_sf"/>
</dbReference>
<keyword evidence="2" id="KW-1185">Reference proteome</keyword>
<proteinExistence type="predicted"/>
<keyword evidence="1" id="KW-0830">Ubiquinone</keyword>
<protein>
    <submittedName>
        <fullName evidence="1">Ubiquinone/menaquinone biosynthesis C-methylase UbiE</fullName>
    </submittedName>
</protein>
<name>A0ABS4IRS7_9BACL</name>
<accession>A0ABS4IRS7</accession>
<reference evidence="1 2" key="1">
    <citation type="submission" date="2021-03" db="EMBL/GenBank/DDBJ databases">
        <title>Genomic Encyclopedia of Type Strains, Phase IV (KMG-IV): sequencing the most valuable type-strain genomes for metagenomic binning, comparative biology and taxonomic classification.</title>
        <authorList>
            <person name="Goeker M."/>
        </authorList>
    </citation>
    <scope>NUCLEOTIDE SEQUENCE [LARGE SCALE GENOMIC DNA]</scope>
    <source>
        <strain evidence="1 2">DSM 26048</strain>
    </source>
</reference>
<dbReference type="SUPFAM" id="SSF53335">
    <property type="entry name" value="S-adenosyl-L-methionine-dependent methyltransferases"/>
    <property type="match status" value="1"/>
</dbReference>
<gene>
    <name evidence="1" type="ORF">J2Z66_000874</name>
</gene>
<dbReference type="Proteomes" id="UP001519287">
    <property type="component" value="Unassembled WGS sequence"/>
</dbReference>
<sequence>MSIEKLNFYEQSGVAMTCRTFEEYVSMFALKPHLYQGERVLDVAGGASSFTAEACSRGILAEAVDPMYIKSVEQIQEHGVQEIKVSTAKLRDLQHLYNWEYYGDIAQHQAGREKSLKLFLDDYAREDAALRYHRGRLPELPFEEGMFALVLCSHFLFLYEEQFDFAFHLEAVGELLRICKSGGEVLIYPLLNFRTEQYSRLDELLETLQQDGNLVELVTTELPFLPNSKYFMKIRKPE</sequence>